<organism evidence="1 2">
    <name type="scientific">Candidatus Blautia stercorigallinarum</name>
    <dbReference type="NCBI Taxonomy" id="2838501"/>
    <lineage>
        <taxon>Bacteria</taxon>
        <taxon>Bacillati</taxon>
        <taxon>Bacillota</taxon>
        <taxon>Clostridia</taxon>
        <taxon>Lachnospirales</taxon>
        <taxon>Lachnospiraceae</taxon>
        <taxon>Blautia</taxon>
    </lineage>
</organism>
<dbReference type="AlphaFoldDB" id="A0A9D1PD73"/>
<sequence length="129" mass="14711">MIYEEESDYIMRMIKEAARVLFSLIFGKKYTQVELPKENKFSVSGSNLDDLTGLVDQGKINEAENILLENLDHENPEELAAAVLFYEYVSEKGREFLEAHDYSLEEAAEGMKQIAEYAGYGALLEEMDL</sequence>
<proteinExistence type="predicted"/>
<dbReference type="EMBL" id="DXIQ01000058">
    <property type="protein sequence ID" value="HIV39127.1"/>
    <property type="molecule type" value="Genomic_DNA"/>
</dbReference>
<name>A0A9D1PD73_9FIRM</name>
<accession>A0A9D1PD73</accession>
<reference evidence="1" key="2">
    <citation type="submission" date="2021-04" db="EMBL/GenBank/DDBJ databases">
        <authorList>
            <person name="Gilroy R."/>
        </authorList>
    </citation>
    <scope>NUCLEOTIDE SEQUENCE</scope>
    <source>
        <strain evidence="1">CHK195-9823</strain>
    </source>
</reference>
<dbReference type="Proteomes" id="UP000886814">
    <property type="component" value="Unassembled WGS sequence"/>
</dbReference>
<gene>
    <name evidence="1" type="ORF">H9747_09075</name>
</gene>
<evidence type="ECO:0000313" key="2">
    <source>
        <dbReference type="Proteomes" id="UP000886814"/>
    </source>
</evidence>
<dbReference type="Pfam" id="PF20092">
    <property type="entry name" value="DUF6483"/>
    <property type="match status" value="1"/>
</dbReference>
<protein>
    <submittedName>
        <fullName evidence="1">Uncharacterized protein</fullName>
    </submittedName>
</protein>
<reference evidence="1" key="1">
    <citation type="journal article" date="2021" name="PeerJ">
        <title>Extensive microbial diversity within the chicken gut microbiome revealed by metagenomics and culture.</title>
        <authorList>
            <person name="Gilroy R."/>
            <person name="Ravi A."/>
            <person name="Getino M."/>
            <person name="Pursley I."/>
            <person name="Horton D.L."/>
            <person name="Alikhan N.F."/>
            <person name="Baker D."/>
            <person name="Gharbi K."/>
            <person name="Hall N."/>
            <person name="Watson M."/>
            <person name="Adriaenssens E.M."/>
            <person name="Foster-Nyarko E."/>
            <person name="Jarju S."/>
            <person name="Secka A."/>
            <person name="Antonio M."/>
            <person name="Oren A."/>
            <person name="Chaudhuri R.R."/>
            <person name="La Ragione R."/>
            <person name="Hildebrand F."/>
            <person name="Pallen M.J."/>
        </authorList>
    </citation>
    <scope>NUCLEOTIDE SEQUENCE</scope>
    <source>
        <strain evidence="1">CHK195-9823</strain>
    </source>
</reference>
<comment type="caution">
    <text evidence="1">The sequence shown here is derived from an EMBL/GenBank/DDBJ whole genome shotgun (WGS) entry which is preliminary data.</text>
</comment>
<dbReference type="InterPro" id="IPR045507">
    <property type="entry name" value="DUF6483"/>
</dbReference>
<evidence type="ECO:0000313" key="1">
    <source>
        <dbReference type="EMBL" id="HIV39127.1"/>
    </source>
</evidence>